<accession>A0A2N9GCW5</accession>
<protein>
    <submittedName>
        <fullName evidence="1">Uncharacterized protein</fullName>
    </submittedName>
</protein>
<name>A0A2N9GCW5_FAGSY</name>
<proteinExistence type="predicted"/>
<gene>
    <name evidence="1" type="ORF">FSB_LOCUS25334</name>
</gene>
<organism evidence="1">
    <name type="scientific">Fagus sylvatica</name>
    <name type="common">Beechnut</name>
    <dbReference type="NCBI Taxonomy" id="28930"/>
    <lineage>
        <taxon>Eukaryota</taxon>
        <taxon>Viridiplantae</taxon>
        <taxon>Streptophyta</taxon>
        <taxon>Embryophyta</taxon>
        <taxon>Tracheophyta</taxon>
        <taxon>Spermatophyta</taxon>
        <taxon>Magnoliopsida</taxon>
        <taxon>eudicotyledons</taxon>
        <taxon>Gunneridae</taxon>
        <taxon>Pentapetalae</taxon>
        <taxon>rosids</taxon>
        <taxon>fabids</taxon>
        <taxon>Fagales</taxon>
        <taxon>Fagaceae</taxon>
        <taxon>Fagus</taxon>
    </lineage>
</organism>
<dbReference type="EMBL" id="OIVN01001773">
    <property type="protein sequence ID" value="SPC97452.1"/>
    <property type="molecule type" value="Genomic_DNA"/>
</dbReference>
<reference evidence="1" key="1">
    <citation type="submission" date="2018-02" db="EMBL/GenBank/DDBJ databases">
        <authorList>
            <person name="Cohen D.B."/>
            <person name="Kent A.D."/>
        </authorList>
    </citation>
    <scope>NUCLEOTIDE SEQUENCE</scope>
</reference>
<dbReference type="AlphaFoldDB" id="A0A2N9GCW5"/>
<sequence>MGNLNIDKLPPFNLSEPPTKAVFGSGSPIKGLVAPLHKGWIMLKSNFFRVEGNESLDVKKDFSLVFKALLQRICWISLRFIPHEGEGKTRRRIRVDFFKE</sequence>
<evidence type="ECO:0000313" key="1">
    <source>
        <dbReference type="EMBL" id="SPC97452.1"/>
    </source>
</evidence>